<dbReference type="GeneID" id="61132844"/>
<name>A0A0H5NNR2_NOCFR</name>
<proteinExistence type="predicted"/>
<protein>
    <submittedName>
        <fullName evidence="2">Uncharacterized protein</fullName>
    </submittedName>
</protein>
<evidence type="ECO:0000313" key="3">
    <source>
        <dbReference type="Proteomes" id="UP000057820"/>
    </source>
</evidence>
<gene>
    <name evidence="2" type="ORF">ERS450000_02029</name>
</gene>
<dbReference type="KEGG" id="nfr:ERS450000_02029"/>
<sequence length="73" mass="6947">MSKLITAVAVAAALLAAPAAASAAPADAPTGSASSGSSDLLIYVIRCLPIGPLVALSSGMPDDGIVDPDPCAV</sequence>
<accession>A0A0H5NNR2</accession>
<keyword evidence="1" id="KW-0732">Signal</keyword>
<dbReference type="RefSeq" id="WP_011208612.1">
    <property type="nucleotide sequence ID" value="NZ_CAACYE020000001.1"/>
</dbReference>
<evidence type="ECO:0000256" key="1">
    <source>
        <dbReference type="SAM" id="SignalP"/>
    </source>
</evidence>
<reference evidence="3" key="1">
    <citation type="submission" date="2015-03" db="EMBL/GenBank/DDBJ databases">
        <authorList>
            <consortium name="Pathogen Informatics"/>
        </authorList>
    </citation>
    <scope>NUCLEOTIDE SEQUENCE [LARGE SCALE GENOMIC DNA]</scope>
    <source>
        <strain evidence="3">NCTC11134</strain>
    </source>
</reference>
<organism evidence="2 3">
    <name type="scientific">Nocardia farcinica</name>
    <dbReference type="NCBI Taxonomy" id="37329"/>
    <lineage>
        <taxon>Bacteria</taxon>
        <taxon>Bacillati</taxon>
        <taxon>Actinomycetota</taxon>
        <taxon>Actinomycetes</taxon>
        <taxon>Mycobacteriales</taxon>
        <taxon>Nocardiaceae</taxon>
        <taxon>Nocardia</taxon>
    </lineage>
</organism>
<evidence type="ECO:0000313" key="2">
    <source>
        <dbReference type="EMBL" id="CRY76794.1"/>
    </source>
</evidence>
<dbReference type="Proteomes" id="UP000057820">
    <property type="component" value="Chromosome 1"/>
</dbReference>
<feature type="chain" id="PRO_5005221419" evidence="1">
    <location>
        <begin position="24"/>
        <end position="73"/>
    </location>
</feature>
<dbReference type="AlphaFoldDB" id="A0A0H5NNR2"/>
<feature type="signal peptide" evidence="1">
    <location>
        <begin position="1"/>
        <end position="23"/>
    </location>
</feature>
<dbReference type="EMBL" id="LN868938">
    <property type="protein sequence ID" value="CRY76794.1"/>
    <property type="molecule type" value="Genomic_DNA"/>
</dbReference>